<evidence type="ECO:0000313" key="1">
    <source>
        <dbReference type="EMBL" id="MBO1265368.1"/>
    </source>
</evidence>
<protein>
    <submittedName>
        <fullName evidence="1">Flagellar biosynthesis protein</fullName>
    </submittedName>
</protein>
<comment type="caution">
    <text evidence="1">The sequence shown here is derived from an EMBL/GenBank/DDBJ whole genome shotgun (WGS) entry which is preliminary data.</text>
</comment>
<dbReference type="NCBIfam" id="TIGR02530">
    <property type="entry name" value="flg_new"/>
    <property type="match status" value="1"/>
</dbReference>
<dbReference type="EMBL" id="JAFNJU010000007">
    <property type="protein sequence ID" value="MBO1265368.1"/>
    <property type="molecule type" value="Genomic_DNA"/>
</dbReference>
<dbReference type="AlphaFoldDB" id="A0A939HBG2"/>
<sequence length="123" mass="14018">MSFEIQNGQIISSQGNQGRVERKPRGDFERLYLESLQKAKETVKLSAHAQERMEKRQITLSEEDMVKINDAVDTLEKKGARESLLLYKDAAFIASIRNKTIITAMKNEEMETITNIDSAVSIR</sequence>
<organism evidence="1 2">
    <name type="scientific">Proteiniclasticum aestuarii</name>
    <dbReference type="NCBI Taxonomy" id="2817862"/>
    <lineage>
        <taxon>Bacteria</taxon>
        <taxon>Bacillati</taxon>
        <taxon>Bacillota</taxon>
        <taxon>Clostridia</taxon>
        <taxon>Eubacteriales</taxon>
        <taxon>Clostridiaceae</taxon>
        <taxon>Proteiniclasticum</taxon>
    </lineage>
</organism>
<dbReference type="RefSeq" id="WP_207599891.1">
    <property type="nucleotide sequence ID" value="NZ_JAFNJU010000007.1"/>
</dbReference>
<keyword evidence="1" id="KW-0282">Flagellum</keyword>
<accession>A0A939HBG2</accession>
<keyword evidence="1" id="KW-0966">Cell projection</keyword>
<evidence type="ECO:0000313" key="2">
    <source>
        <dbReference type="Proteomes" id="UP000664218"/>
    </source>
</evidence>
<gene>
    <name evidence="1" type="ORF">J3A84_10030</name>
</gene>
<reference evidence="1" key="1">
    <citation type="submission" date="2021-03" db="EMBL/GenBank/DDBJ databases">
        <title>Proteiniclasticum marinus sp. nov., isolated from tidal flat sediment.</title>
        <authorList>
            <person name="Namirimu T."/>
            <person name="Yang J.-A."/>
            <person name="Yang S.-H."/>
            <person name="Kim Y.-J."/>
            <person name="Kwon K.K."/>
        </authorList>
    </citation>
    <scope>NUCLEOTIDE SEQUENCE</scope>
    <source>
        <strain evidence="1">SCR006</strain>
    </source>
</reference>
<name>A0A939HBG2_9CLOT</name>
<dbReference type="InterPro" id="IPR013367">
    <property type="entry name" value="Flagellar_put"/>
</dbReference>
<proteinExistence type="predicted"/>
<keyword evidence="2" id="KW-1185">Reference proteome</keyword>
<dbReference type="Proteomes" id="UP000664218">
    <property type="component" value="Unassembled WGS sequence"/>
</dbReference>
<keyword evidence="1" id="KW-0969">Cilium</keyword>